<dbReference type="AlphaFoldDB" id="A0A1R1X4X6"/>
<evidence type="ECO:0000313" key="1">
    <source>
        <dbReference type="EMBL" id="OMJ09627.1"/>
    </source>
</evidence>
<dbReference type="EMBL" id="LSSN01005370">
    <property type="protein sequence ID" value="OMJ09627.1"/>
    <property type="molecule type" value="Genomic_DNA"/>
</dbReference>
<name>A0A1R1X4X6_9FUNG</name>
<organism evidence="1 2">
    <name type="scientific">Smittium culicis</name>
    <dbReference type="NCBI Taxonomy" id="133412"/>
    <lineage>
        <taxon>Eukaryota</taxon>
        <taxon>Fungi</taxon>
        <taxon>Fungi incertae sedis</taxon>
        <taxon>Zoopagomycota</taxon>
        <taxon>Kickxellomycotina</taxon>
        <taxon>Harpellomycetes</taxon>
        <taxon>Harpellales</taxon>
        <taxon>Legeriomycetaceae</taxon>
        <taxon>Smittium</taxon>
    </lineage>
</organism>
<evidence type="ECO:0000313" key="2">
    <source>
        <dbReference type="Proteomes" id="UP000187283"/>
    </source>
</evidence>
<reference evidence="1 2" key="1">
    <citation type="submission" date="2017-01" db="EMBL/GenBank/DDBJ databases">
        <authorList>
            <person name="Mah S.A."/>
            <person name="Swanson W.J."/>
            <person name="Moy G.W."/>
            <person name="Vacquier V.D."/>
        </authorList>
    </citation>
    <scope>NUCLEOTIDE SEQUENCE [LARGE SCALE GENOMIC DNA]</scope>
    <source>
        <strain evidence="1 2">GSMNP</strain>
    </source>
</reference>
<comment type="caution">
    <text evidence="1">The sequence shown here is derived from an EMBL/GenBank/DDBJ whole genome shotgun (WGS) entry which is preliminary data.</text>
</comment>
<sequence length="92" mass="10424">MRKFDAAAHAVLTEKVASLLSKNTIEEIKTRESRYYRNLLVVPKNTGGSWTSTGSEKYEYVRVKEDFQNGDSEVDIPYGTSEELQKFTISGI</sequence>
<protein>
    <submittedName>
        <fullName evidence="1">Uncharacterized protein</fullName>
    </submittedName>
</protein>
<gene>
    <name evidence="1" type="ORF">AYI70_g10826</name>
</gene>
<accession>A0A1R1X4X6</accession>
<dbReference type="Proteomes" id="UP000187283">
    <property type="component" value="Unassembled WGS sequence"/>
</dbReference>
<proteinExistence type="predicted"/>
<keyword evidence="2" id="KW-1185">Reference proteome</keyword>